<evidence type="ECO:0000256" key="4">
    <source>
        <dbReference type="ARBA" id="ARBA00004789"/>
    </source>
</evidence>
<dbReference type="InterPro" id="IPR013968">
    <property type="entry name" value="PKS_KR"/>
</dbReference>
<evidence type="ECO:0000259" key="16">
    <source>
        <dbReference type="PROSITE" id="PS52019"/>
    </source>
</evidence>
<dbReference type="Pfam" id="PF22336">
    <property type="entry name" value="RhiE-like_linker"/>
    <property type="match status" value="1"/>
</dbReference>
<dbReference type="InterPro" id="IPR009081">
    <property type="entry name" value="PP-bd_ACP"/>
</dbReference>
<keyword evidence="11" id="KW-0012">Acyltransferase</keyword>
<dbReference type="SMART" id="SM00823">
    <property type="entry name" value="PKS_PP"/>
    <property type="match status" value="2"/>
</dbReference>
<keyword evidence="8" id="KW-0808">Transferase</keyword>
<dbReference type="Pfam" id="PF02801">
    <property type="entry name" value="Ketoacyl-synt_C"/>
    <property type="match status" value="2"/>
</dbReference>
<dbReference type="InterPro" id="IPR036736">
    <property type="entry name" value="ACP-like_sf"/>
</dbReference>
<comment type="subcellular location">
    <subcellularLocation>
        <location evidence="3">Cytoplasm</location>
    </subcellularLocation>
</comment>
<evidence type="ECO:0000256" key="9">
    <source>
        <dbReference type="ARBA" id="ARBA00022737"/>
    </source>
</evidence>
<dbReference type="InterPro" id="IPR054514">
    <property type="entry name" value="RhiE-like_linker"/>
</dbReference>
<dbReference type="SUPFAM" id="SSF47336">
    <property type="entry name" value="ACP-like"/>
    <property type="match status" value="2"/>
</dbReference>
<dbReference type="SUPFAM" id="SSF53901">
    <property type="entry name" value="Thiolase-like"/>
    <property type="match status" value="2"/>
</dbReference>
<comment type="function">
    <text evidence="2">Involved in some intermediate steps for the synthesis of the antibiotic polyketide bacillaene which is involved in secondary metabolism.</text>
</comment>
<sequence>MKEFLHRVFSDVKNKKMTKQDAIGILRDYDMRMGLRQTDSLHPLAQQHISDETGQGFSAAFSGREFFLADVSLQHKKLMPGELLLEMARAAAVLTVKETAAVRLTHIVWSKPILTEAEPFHIEIRLIPAEGEAKRFEIYNPFSANYSHHDVYSQGTIQPVDAAPGMLDISRLKENSGSLMDKQQIEAITQNDTVQYSEHMKGIERIYASAGRMLADISIPLTNQKESARFGLPPCVMQSVTEACALLGGKEYKTLAPVSLDELLFYESCPDKVWAEIQEKAGSFYIDLCDKEGKIWASLSGLKLQPVIKTGAPGKTNAEHRSERLYEQTLLQLKTLFGLTAKIAVSSIDTEEPLETYGINSVTVTKLNRELSLLFGDLSKTVFYEYKTLGSLAAHFVTDYPNECRKWTNDDEHRSGISEQVLANEDFPVLPSFIKRKKRPAFSNEKQTKEGIAIIGVSGRYPQAETLEEYWDNLAAGKDCVTEILEERWEKDKYYNPDPEAAVKAGKSYSKRGGFLKDAAFFDPLFFQISPRDALNMDPQERLFIEMCWQVLEDAGYTKELLENLYNGRVGVFAGITKNGYGMYWKNGGTLQPKTSFSSAANRVSYFLNLKGPSMPVDTMCSSSLTAIHEACENILRGECDMAIAGGVNVYTHPSAYAELSAYRMLSKDGTCKSFGEGGAGFVPGEGVGAVLLKPLSKAMADKDHIYGVIRGTHINHGGRTNGYTVPSPSAQADVISGALEKSGIHPRMISCIEAHGTGTELGDPIEIDGLTRAFQMKTSDKGFCAISSVKSNIGHLEAAAGIAGVTKLLLQFQKRKLAPSLHCRKLNPNIAFDRTPFAVQRELADWKRPVIEENGAQKEIPRIAGISSFGAGGANAHILIEEYIEPDREISEPFTDEDPAVILLSAKQEASLKQRAQQLLQAIRKNDVTDRSLRDAAYTLQTGREAMEERAAFIVTSTEQLAEKLQRFIDGGTDGCFRGKSKQYKDILAVFKDEDMQEAVRKWMKRKKFAKLLELWVKGLKIDWSELYNGSLPHRISLPGYPFIKDRYWPDDAAPDNVRDAETHSETFREFRFLQKSWAESSRVPAKEVRGVIGIAADHQTGNLAVELSRYFPESEIIDAASPEISGDAARFGGLIDVTGCGTEIKHDDGWIHRLQCLIDNRNRGRKLQLLCVTKGLEPFANETINLSGAKKAGLYRMLQSEYKDIRSRHMDAERTAEDSELANQIAEEFFRDSADIEVCYRNGVRYHARLKETNSLAEKEFSFPKDHVLWITGGTRGLGYLFARHFAERYGVTKLVLTGKETMPPKAEWDDHIKRNSPFSDKVRRIRELEQKGVRTEVLSVSSGPEYEQAVSRVKEKMGPIGGVIHAAGAVDLDHPAFIRKTREQMMPVLEPKTDGLDLLYQALHKEPLRFFALFSSVSGVMPELGAGQSDYAMANAYMDYFAAAKGFPVLSIQWPSWKETGMGESKSRAYLKSGLKSITDREGLSLFDAVMAGDCGSVIMPAVIHPEKWEPDRLMLSTGLTETKQHVQGETESVEEWLTGICCRELRLEPSRFESDTPFQDYGADSIMLAQVSRAIGKRIKADLDPAVLYEYPTVAALAGWLETAYPEIKDAVSKPVQPVIPDVPKQTAAAVIQPSGAAAAQDIAVVGMSCRFPGAESIEAYWKLLSEGTSAIQRVPKERWKTEKADYAGLLKNVTHFDPEFFLIPEEDIKAMDIQSFLILEEALHLFRDSGYSLQEMKGRSAGVYLGGRGGSMPDENRLKHAKNPIVAAGPNYLAANLSQFFDLKGPSLVLDTACSSALVGMNMAIQALSCGEIDSAVVGGVSLLESGQTHRMFELRNLLSEEPAFHIFDRRTGGIVLGEGVGMVYLKTAAQAVKDGDRIHAVIKGISVNNDGRTAGPATPNIQAQKEVMAKALAKSGRKAEDISYIEANGSGSEVTDLLELRAIEAVYRMQNSAPCELGSMKPNIGHPLCAEGIAGFIKTVLMLSRRMRVPFLSGKEPMTHYDLSASPFYFSHVLREWTDSPRIAAVSSFADGGTNAHVIVEAWEQEVYTPVRKPLPRQELKRRPIRSDKAENLHENAHESRPNTFWKQMKTY</sequence>
<dbReference type="PANTHER" id="PTHR43775">
    <property type="entry name" value="FATTY ACID SYNTHASE"/>
    <property type="match status" value="1"/>
</dbReference>
<dbReference type="InterPro" id="IPR018201">
    <property type="entry name" value="Ketoacyl_synth_AS"/>
</dbReference>
<dbReference type="PROSITE" id="PS00012">
    <property type="entry name" value="PHOSPHOPANTETHEINE"/>
    <property type="match status" value="1"/>
</dbReference>
<dbReference type="SMART" id="SM01294">
    <property type="entry name" value="PKS_PP_betabranch"/>
    <property type="match status" value="1"/>
</dbReference>
<dbReference type="FunFam" id="3.40.47.10:FF:000019">
    <property type="entry name" value="Polyketide synthase type I"/>
    <property type="match status" value="1"/>
</dbReference>
<dbReference type="SUPFAM" id="SSF51735">
    <property type="entry name" value="NAD(P)-binding Rossmann-fold domains"/>
    <property type="match status" value="2"/>
</dbReference>
<evidence type="ECO:0000256" key="10">
    <source>
        <dbReference type="ARBA" id="ARBA00022857"/>
    </source>
</evidence>
<evidence type="ECO:0000256" key="2">
    <source>
        <dbReference type="ARBA" id="ARBA00003299"/>
    </source>
</evidence>
<evidence type="ECO:0000256" key="7">
    <source>
        <dbReference type="ARBA" id="ARBA00022553"/>
    </source>
</evidence>
<evidence type="ECO:0000256" key="13">
    <source>
        <dbReference type="SAM" id="MobiDB-lite"/>
    </source>
</evidence>
<dbReference type="GO" id="GO:0071770">
    <property type="term" value="P:DIM/DIP cell wall layer assembly"/>
    <property type="evidence" value="ECO:0007669"/>
    <property type="project" value="TreeGrafter"/>
</dbReference>
<feature type="region of interest" description="Disordered" evidence="13">
    <location>
        <begin position="2065"/>
        <end position="2087"/>
    </location>
</feature>
<dbReference type="InterPro" id="IPR050091">
    <property type="entry name" value="PKS_NRPS_Biosynth_Enz"/>
</dbReference>
<evidence type="ECO:0000256" key="6">
    <source>
        <dbReference type="ARBA" id="ARBA00022490"/>
    </source>
</evidence>
<comment type="cofactor">
    <cofactor evidence="1">
        <name>pantetheine 4'-phosphate</name>
        <dbReference type="ChEBI" id="CHEBI:47942"/>
    </cofactor>
</comment>
<reference evidence="17" key="1">
    <citation type="submission" date="2016-12" db="EMBL/GenBank/DDBJ databases">
        <title>Antibiotics of Bacillus amyloliquefaciens SYBC H47.</title>
        <authorList>
            <person name="Li X."/>
        </authorList>
    </citation>
    <scope>NUCLEOTIDE SEQUENCE</scope>
    <source>
        <strain evidence="17">SYBC H47</strain>
    </source>
</reference>
<dbReference type="UniPathway" id="UPA01003"/>
<keyword evidence="6" id="KW-0963">Cytoplasm</keyword>
<dbReference type="InterPro" id="IPR006162">
    <property type="entry name" value="Ppantetheine_attach_site"/>
</dbReference>
<dbReference type="GO" id="GO:0004315">
    <property type="term" value="F:3-oxoacyl-[acyl-carrier-protein] synthase activity"/>
    <property type="evidence" value="ECO:0007669"/>
    <property type="project" value="InterPro"/>
</dbReference>
<dbReference type="SMART" id="SM00822">
    <property type="entry name" value="PKS_KR"/>
    <property type="match status" value="1"/>
</dbReference>
<dbReference type="CDD" id="cd08953">
    <property type="entry name" value="KR_2_SDR_x"/>
    <property type="match status" value="1"/>
</dbReference>
<dbReference type="Pfam" id="PF14765">
    <property type="entry name" value="PS-DH"/>
    <property type="match status" value="1"/>
</dbReference>
<dbReference type="Gene3D" id="3.40.50.720">
    <property type="entry name" value="NAD(P)-binding Rossmann-like Domain"/>
    <property type="match status" value="1"/>
</dbReference>
<comment type="pathway">
    <text evidence="4">Antibiotic biosynthesis; bacillaene biosynthesis.</text>
</comment>
<dbReference type="InterPro" id="IPR036291">
    <property type="entry name" value="NAD(P)-bd_dom_sf"/>
</dbReference>
<evidence type="ECO:0000259" key="15">
    <source>
        <dbReference type="PROSITE" id="PS52004"/>
    </source>
</evidence>
<dbReference type="InterPro" id="IPR049552">
    <property type="entry name" value="PKS_DH_N"/>
</dbReference>
<evidence type="ECO:0000313" key="17">
    <source>
        <dbReference type="EMBL" id="AQT19734.1"/>
    </source>
</evidence>
<feature type="domain" description="Carrier" evidence="14">
    <location>
        <begin position="1532"/>
        <end position="1609"/>
    </location>
</feature>
<organism evidence="17">
    <name type="scientific">Bacillus amyloliquefaciens</name>
    <name type="common">Bacillus velezensis</name>
    <dbReference type="NCBI Taxonomy" id="1390"/>
    <lineage>
        <taxon>Bacteria</taxon>
        <taxon>Bacillati</taxon>
        <taxon>Bacillota</taxon>
        <taxon>Bacilli</taxon>
        <taxon>Bacillales</taxon>
        <taxon>Bacillaceae</taxon>
        <taxon>Bacillus</taxon>
        <taxon>Bacillus amyloliquefaciens group</taxon>
    </lineage>
</organism>
<keyword evidence="5" id="KW-0596">Phosphopantetheine</keyword>
<dbReference type="Gene3D" id="1.10.1200.10">
    <property type="entry name" value="ACP-like"/>
    <property type="match status" value="2"/>
</dbReference>
<dbReference type="InterPro" id="IPR049551">
    <property type="entry name" value="PKS_DH_C"/>
</dbReference>
<dbReference type="InterPro" id="IPR014031">
    <property type="entry name" value="Ketoacyl_synth_C"/>
</dbReference>
<dbReference type="Pfam" id="PF21089">
    <property type="entry name" value="PKS_DH_N"/>
    <property type="match status" value="1"/>
</dbReference>
<dbReference type="Pfam" id="PF00109">
    <property type="entry name" value="ketoacyl-synt"/>
    <property type="match status" value="2"/>
</dbReference>
<dbReference type="EMBL" id="KY358223">
    <property type="protein sequence ID" value="AQT19734.1"/>
    <property type="molecule type" value="Genomic_DNA"/>
</dbReference>
<dbReference type="PROSITE" id="PS00606">
    <property type="entry name" value="KS3_1"/>
    <property type="match status" value="1"/>
</dbReference>
<dbReference type="GO" id="GO:0005737">
    <property type="term" value="C:cytoplasm"/>
    <property type="evidence" value="ECO:0007669"/>
    <property type="project" value="UniProtKB-SubCell"/>
</dbReference>
<keyword evidence="9" id="KW-0677">Repeat</keyword>
<feature type="region of interest" description="N-terminal hotdog fold" evidence="12">
    <location>
        <begin position="42"/>
        <end position="164"/>
    </location>
</feature>
<accession>A0A1S6KMD8</accession>
<evidence type="ECO:0000256" key="8">
    <source>
        <dbReference type="ARBA" id="ARBA00022679"/>
    </source>
</evidence>
<dbReference type="PANTHER" id="PTHR43775:SF37">
    <property type="entry name" value="SI:DKEY-61P9.11"/>
    <property type="match status" value="1"/>
</dbReference>
<keyword evidence="7" id="KW-0597">Phosphoprotein</keyword>
<dbReference type="PROSITE" id="PS52004">
    <property type="entry name" value="KS3_2"/>
    <property type="match status" value="2"/>
</dbReference>
<keyword evidence="10" id="KW-0521">NADP</keyword>
<dbReference type="InterPro" id="IPR057326">
    <property type="entry name" value="KR_dom"/>
</dbReference>
<dbReference type="GO" id="GO:0031177">
    <property type="term" value="F:phosphopantetheine binding"/>
    <property type="evidence" value="ECO:0007669"/>
    <property type="project" value="InterPro"/>
</dbReference>
<dbReference type="Pfam" id="PF08659">
    <property type="entry name" value="KR"/>
    <property type="match status" value="1"/>
</dbReference>
<evidence type="ECO:0000256" key="5">
    <source>
        <dbReference type="ARBA" id="ARBA00022450"/>
    </source>
</evidence>
<feature type="domain" description="Ketosynthase family 3 (KS3)" evidence="15">
    <location>
        <begin position="449"/>
        <end position="883"/>
    </location>
</feature>
<dbReference type="PROSITE" id="PS52019">
    <property type="entry name" value="PKS_MFAS_DH"/>
    <property type="match status" value="1"/>
</dbReference>
<dbReference type="InterPro" id="IPR014030">
    <property type="entry name" value="Ketoacyl_synth_N"/>
</dbReference>
<evidence type="ECO:0000259" key="14">
    <source>
        <dbReference type="PROSITE" id="PS50075"/>
    </source>
</evidence>
<dbReference type="InterPro" id="IPR020806">
    <property type="entry name" value="PKS_PP-bd"/>
</dbReference>
<dbReference type="GO" id="GO:0004312">
    <property type="term" value="F:fatty acid synthase activity"/>
    <property type="evidence" value="ECO:0007669"/>
    <property type="project" value="TreeGrafter"/>
</dbReference>
<gene>
    <name evidence="17" type="primary">dfnE</name>
</gene>
<name>A0A1S6KMD8_BACAM</name>
<dbReference type="SMART" id="SM00825">
    <property type="entry name" value="PKS_KS"/>
    <property type="match status" value="2"/>
</dbReference>
<dbReference type="Gene3D" id="1.10.1240.100">
    <property type="match status" value="1"/>
</dbReference>
<dbReference type="Pfam" id="PF00550">
    <property type="entry name" value="PP-binding"/>
    <property type="match status" value="2"/>
</dbReference>
<dbReference type="Gene3D" id="3.10.129.110">
    <property type="entry name" value="Polyketide synthase dehydratase"/>
    <property type="match status" value="1"/>
</dbReference>
<dbReference type="PROSITE" id="PS50075">
    <property type="entry name" value="CARRIER"/>
    <property type="match status" value="1"/>
</dbReference>
<evidence type="ECO:0000256" key="3">
    <source>
        <dbReference type="ARBA" id="ARBA00004496"/>
    </source>
</evidence>
<dbReference type="GO" id="GO:0006633">
    <property type="term" value="P:fatty acid biosynthetic process"/>
    <property type="evidence" value="ECO:0007669"/>
    <property type="project" value="InterPro"/>
</dbReference>
<dbReference type="InterPro" id="IPR016039">
    <property type="entry name" value="Thiolase-like"/>
</dbReference>
<evidence type="ECO:0000256" key="12">
    <source>
        <dbReference type="PROSITE-ProRule" id="PRU01363"/>
    </source>
</evidence>
<dbReference type="InterPro" id="IPR049900">
    <property type="entry name" value="PKS_mFAS_DH"/>
</dbReference>
<dbReference type="GO" id="GO:0005886">
    <property type="term" value="C:plasma membrane"/>
    <property type="evidence" value="ECO:0007669"/>
    <property type="project" value="TreeGrafter"/>
</dbReference>
<dbReference type="InterPro" id="IPR020841">
    <property type="entry name" value="PKS_Beta-ketoAc_synthase_dom"/>
</dbReference>
<evidence type="ECO:0000256" key="1">
    <source>
        <dbReference type="ARBA" id="ARBA00001957"/>
    </source>
</evidence>
<comment type="caution">
    <text evidence="12">Lacks conserved residue(s) required for the propagation of feature annotation.</text>
</comment>
<feature type="domain" description="PKS/mFAS DH" evidence="16">
    <location>
        <begin position="42"/>
        <end position="313"/>
    </location>
</feature>
<dbReference type="CDD" id="cd00833">
    <property type="entry name" value="PKS"/>
    <property type="match status" value="2"/>
</dbReference>
<feature type="region of interest" description="C-terminal hotdog fold" evidence="12">
    <location>
        <begin position="177"/>
        <end position="313"/>
    </location>
</feature>
<protein>
    <submittedName>
        <fullName evidence="17">Difficidin polyketide synthase</fullName>
    </submittedName>
</protein>
<feature type="domain" description="Ketosynthase family 3 (KS3)" evidence="15">
    <location>
        <begin position="1644"/>
        <end position="2048"/>
    </location>
</feature>
<dbReference type="InterPro" id="IPR042104">
    <property type="entry name" value="PKS_dehydratase_sf"/>
</dbReference>
<proteinExistence type="predicted"/>
<dbReference type="Gene3D" id="3.40.47.10">
    <property type="match status" value="2"/>
</dbReference>
<evidence type="ECO:0000256" key="11">
    <source>
        <dbReference type="ARBA" id="ARBA00023315"/>
    </source>
</evidence>